<organism evidence="7 8">
    <name type="scientific">Aestuariibaculum lutulentum</name>
    <dbReference type="NCBI Taxonomy" id="2920935"/>
    <lineage>
        <taxon>Bacteria</taxon>
        <taxon>Pseudomonadati</taxon>
        <taxon>Bacteroidota</taxon>
        <taxon>Flavobacteriia</taxon>
        <taxon>Flavobacteriales</taxon>
        <taxon>Flavobacteriaceae</taxon>
    </lineage>
</organism>
<gene>
    <name evidence="7" type="ORF">MKW35_05705</name>
</gene>
<evidence type="ECO:0000313" key="8">
    <source>
        <dbReference type="Proteomes" id="UP001156141"/>
    </source>
</evidence>
<dbReference type="EMBL" id="JAKVQD010000001">
    <property type="protein sequence ID" value="MCH4552107.1"/>
    <property type="molecule type" value="Genomic_DNA"/>
</dbReference>
<reference evidence="7" key="1">
    <citation type="submission" date="2022-02" db="EMBL/GenBank/DDBJ databases">
        <title>Aestuariibaculum sp., a marine bacterium isolated from sediment in Guangxi.</title>
        <authorList>
            <person name="Ying J."/>
        </authorList>
    </citation>
    <scope>NUCLEOTIDE SEQUENCE</scope>
    <source>
        <strain evidence="7">L182</strain>
    </source>
</reference>
<keyword evidence="3 5" id="KW-1133">Transmembrane helix</keyword>
<feature type="transmembrane region" description="Helical" evidence="5">
    <location>
        <begin position="231"/>
        <end position="250"/>
    </location>
</feature>
<comment type="caution">
    <text evidence="7">The sequence shown here is derived from an EMBL/GenBank/DDBJ whole genome shotgun (WGS) entry which is preliminary data.</text>
</comment>
<evidence type="ECO:0000256" key="1">
    <source>
        <dbReference type="ARBA" id="ARBA00004141"/>
    </source>
</evidence>
<feature type="transmembrane region" description="Helical" evidence="5">
    <location>
        <begin position="393"/>
        <end position="410"/>
    </location>
</feature>
<feature type="transmembrane region" description="Helical" evidence="5">
    <location>
        <begin position="287"/>
        <end position="309"/>
    </location>
</feature>
<evidence type="ECO:0000256" key="2">
    <source>
        <dbReference type="ARBA" id="ARBA00022692"/>
    </source>
</evidence>
<proteinExistence type="predicted"/>
<evidence type="ECO:0000259" key="6">
    <source>
        <dbReference type="Pfam" id="PF04932"/>
    </source>
</evidence>
<dbReference type="Pfam" id="PF04932">
    <property type="entry name" value="Wzy_C"/>
    <property type="match status" value="1"/>
</dbReference>
<keyword evidence="8" id="KW-1185">Reference proteome</keyword>
<evidence type="ECO:0000256" key="5">
    <source>
        <dbReference type="SAM" id="Phobius"/>
    </source>
</evidence>
<dbReference type="Proteomes" id="UP001156141">
    <property type="component" value="Unassembled WGS sequence"/>
</dbReference>
<comment type="subcellular location">
    <subcellularLocation>
        <location evidence="1">Membrane</location>
        <topology evidence="1">Multi-pass membrane protein</topology>
    </subcellularLocation>
</comment>
<dbReference type="RefSeq" id="WP_240572424.1">
    <property type="nucleotide sequence ID" value="NZ_CP136709.1"/>
</dbReference>
<feature type="transmembrane region" description="Helical" evidence="5">
    <location>
        <begin position="56"/>
        <end position="75"/>
    </location>
</feature>
<feature type="transmembrane region" description="Helical" evidence="5">
    <location>
        <begin position="116"/>
        <end position="138"/>
    </location>
</feature>
<evidence type="ECO:0000313" key="7">
    <source>
        <dbReference type="EMBL" id="MCH4552107.1"/>
    </source>
</evidence>
<keyword evidence="4 5" id="KW-0472">Membrane</keyword>
<name>A0ABS9RGN4_9FLAO</name>
<sequence length="417" mass="48950">MNFIDRLLLFTFPFMDVGFNAFGVPFRLGELTFFLTFLRLIDLAPILNISKVHKAGLVLIFLMVTNLILTILFSRFENIDSPFYVKYILRNALYLLVMISYLLKPIKFDKIKGESFIKYILYVILIFYIIEYIDFYLVSLNWDSIFVSRQGKSIFGNFIIRFSGPSSEPAYIIPLLSIPLMYGLQTRKFKVIILSLILMILPFSSFGYVAIVFALLYFLNNIVDKELKRKIWKGVFSGMVFCCILCILFFNRISEIFAYNWLKFQAYFGLGDAYEWSASQRIGHVKLAFNLFLEAPFINMLFGNGTGYYSKMSKEFTKYYLDDAEEAHSLFFSTLTDRGFVGVLLLLFMFYAITKIRIPRNISEQNKFFFIAIKFGVLVRMLHWVFTGMLWQYYFWVEVAILLSASIYYIKVFNENQ</sequence>
<keyword evidence="7" id="KW-0436">Ligase</keyword>
<protein>
    <submittedName>
        <fullName evidence="7">O-antigen ligase family protein</fullName>
    </submittedName>
</protein>
<evidence type="ECO:0000256" key="4">
    <source>
        <dbReference type="ARBA" id="ARBA00023136"/>
    </source>
</evidence>
<dbReference type="InterPro" id="IPR007016">
    <property type="entry name" value="O-antigen_ligase-rel_domated"/>
</dbReference>
<feature type="transmembrane region" description="Helical" evidence="5">
    <location>
        <begin position="339"/>
        <end position="356"/>
    </location>
</feature>
<keyword evidence="2 5" id="KW-0812">Transmembrane</keyword>
<feature type="transmembrane region" description="Helical" evidence="5">
    <location>
        <begin position="191"/>
        <end position="219"/>
    </location>
</feature>
<feature type="domain" description="O-antigen ligase-related" evidence="6">
    <location>
        <begin position="192"/>
        <end position="347"/>
    </location>
</feature>
<accession>A0ABS9RGN4</accession>
<feature type="transmembrane region" description="Helical" evidence="5">
    <location>
        <begin position="87"/>
        <end position="104"/>
    </location>
</feature>
<evidence type="ECO:0000256" key="3">
    <source>
        <dbReference type="ARBA" id="ARBA00022989"/>
    </source>
</evidence>
<dbReference type="GO" id="GO:0016874">
    <property type="term" value="F:ligase activity"/>
    <property type="evidence" value="ECO:0007669"/>
    <property type="project" value="UniProtKB-KW"/>
</dbReference>
<feature type="transmembrane region" description="Helical" evidence="5">
    <location>
        <begin position="368"/>
        <end position="387"/>
    </location>
</feature>